<evidence type="ECO:0000256" key="2">
    <source>
        <dbReference type="SAM" id="SignalP"/>
    </source>
</evidence>
<dbReference type="InterPro" id="IPR051918">
    <property type="entry name" value="STPP_CPPED1"/>
</dbReference>
<dbReference type="Gene3D" id="3.60.21.10">
    <property type="match status" value="1"/>
</dbReference>
<dbReference type="PANTHER" id="PTHR43143">
    <property type="entry name" value="METALLOPHOSPHOESTERASE, CALCINEURIN SUPERFAMILY"/>
    <property type="match status" value="1"/>
</dbReference>
<organism evidence="3 4">
    <name type="scientific">Engelhardtia mirabilis</name>
    <dbReference type="NCBI Taxonomy" id="2528011"/>
    <lineage>
        <taxon>Bacteria</taxon>
        <taxon>Pseudomonadati</taxon>
        <taxon>Planctomycetota</taxon>
        <taxon>Planctomycetia</taxon>
        <taxon>Planctomycetia incertae sedis</taxon>
        <taxon>Engelhardtia</taxon>
    </lineage>
</organism>
<evidence type="ECO:0000313" key="4">
    <source>
        <dbReference type="Proteomes" id="UP000316921"/>
    </source>
</evidence>
<dbReference type="InterPro" id="IPR029052">
    <property type="entry name" value="Metallo-depent_PP-like"/>
</dbReference>
<evidence type="ECO:0000313" key="3">
    <source>
        <dbReference type="EMBL" id="QDU65349.1"/>
    </source>
</evidence>
<proteinExistence type="predicted"/>
<dbReference type="RefSeq" id="WP_145061864.1">
    <property type="nucleotide sequence ID" value="NZ_CP036287.1"/>
</dbReference>
<protein>
    <submittedName>
        <fullName evidence="3">Calcineurin-like phosphoesterase</fullName>
    </submittedName>
</protein>
<sequence precursor="true">MQTPLPSSISSAVLLGLSLIAMAGCGASDGTTDADSGPGSGDGRATSDSLTASAAAGEPSPDGTRAEALPTWPEPPVSTFNGRALPQDEVWDDYSFAIVGHLRAGPDDPSPNQRMRDHTDRLLATDPSLVVSLGDMYYSISEQRLADFRAWVQDELPVPFFNAVGNHDIQIGGDRLADGSLASRIYDVQAYCAEFGATYYEFRLGSALFVFLDFESAGAFGMDEAQVAWLDDVLERAARDPRLENVFLFMHKVVWSYNNPDTEPLFRYRHPVPISPKYSWYADELEPRLEALPPHLKLYLFSGDIGGGNQHLQIYCREQGRVTFVAAGMGARDRDGFVAVDVKGREVDLRYVTLVAGDEAPLTAFGNEFWERFYSEHPDLAAKAIFPKPEPR</sequence>
<dbReference type="Proteomes" id="UP000316921">
    <property type="component" value="Chromosome"/>
</dbReference>
<dbReference type="SUPFAM" id="SSF56300">
    <property type="entry name" value="Metallo-dependent phosphatases"/>
    <property type="match status" value="1"/>
</dbReference>
<feature type="compositionally biased region" description="Low complexity" evidence="1">
    <location>
        <begin position="46"/>
        <end position="56"/>
    </location>
</feature>
<feature type="signal peptide" evidence="2">
    <location>
        <begin position="1"/>
        <end position="23"/>
    </location>
</feature>
<dbReference type="AlphaFoldDB" id="A0A518BEE0"/>
<accession>A0A518BEE0</accession>
<name>A0A518BEE0_9BACT</name>
<evidence type="ECO:0000256" key="1">
    <source>
        <dbReference type="SAM" id="MobiDB-lite"/>
    </source>
</evidence>
<keyword evidence="4" id="KW-1185">Reference proteome</keyword>
<dbReference type="EMBL" id="CP036287">
    <property type="protein sequence ID" value="QDU65349.1"/>
    <property type="molecule type" value="Genomic_DNA"/>
</dbReference>
<dbReference type="KEGG" id="pbap:Pla133_04140"/>
<feature type="region of interest" description="Disordered" evidence="1">
    <location>
        <begin position="28"/>
        <end position="82"/>
    </location>
</feature>
<dbReference type="PANTHER" id="PTHR43143:SF1">
    <property type="entry name" value="SERINE_THREONINE-PROTEIN PHOSPHATASE CPPED1"/>
    <property type="match status" value="1"/>
</dbReference>
<reference evidence="3 4" key="1">
    <citation type="submission" date="2019-02" db="EMBL/GenBank/DDBJ databases">
        <title>Deep-cultivation of Planctomycetes and their phenomic and genomic characterization uncovers novel biology.</title>
        <authorList>
            <person name="Wiegand S."/>
            <person name="Jogler M."/>
            <person name="Boedeker C."/>
            <person name="Pinto D."/>
            <person name="Vollmers J."/>
            <person name="Rivas-Marin E."/>
            <person name="Kohn T."/>
            <person name="Peeters S.H."/>
            <person name="Heuer A."/>
            <person name="Rast P."/>
            <person name="Oberbeckmann S."/>
            <person name="Bunk B."/>
            <person name="Jeske O."/>
            <person name="Meyerdierks A."/>
            <person name="Storesund J.E."/>
            <person name="Kallscheuer N."/>
            <person name="Luecker S."/>
            <person name="Lage O.M."/>
            <person name="Pohl T."/>
            <person name="Merkel B.J."/>
            <person name="Hornburger P."/>
            <person name="Mueller R.-W."/>
            <person name="Bruemmer F."/>
            <person name="Labrenz M."/>
            <person name="Spormann A.M."/>
            <person name="Op den Camp H."/>
            <person name="Overmann J."/>
            <person name="Amann R."/>
            <person name="Jetten M.S.M."/>
            <person name="Mascher T."/>
            <person name="Medema M.H."/>
            <person name="Devos D.P."/>
            <person name="Kaster A.-K."/>
            <person name="Ovreas L."/>
            <person name="Rohde M."/>
            <person name="Galperin M.Y."/>
            <person name="Jogler C."/>
        </authorList>
    </citation>
    <scope>NUCLEOTIDE SEQUENCE [LARGE SCALE GENOMIC DNA]</scope>
    <source>
        <strain evidence="3 4">Pla133</strain>
    </source>
</reference>
<keyword evidence="2" id="KW-0732">Signal</keyword>
<feature type="chain" id="PRO_5022084256" evidence="2">
    <location>
        <begin position="24"/>
        <end position="392"/>
    </location>
</feature>
<gene>
    <name evidence="3" type="ORF">Pla133_04140</name>
</gene>